<gene>
    <name evidence="7" type="ORF">CALCODRAFT_447337</name>
</gene>
<accession>A0A165J5B2</accession>
<keyword evidence="2 6" id="KW-0812">Transmembrane</keyword>
<dbReference type="PANTHER" id="PTHR47804:SF3">
    <property type="entry name" value="PROTEIN BRE4"/>
    <property type="match status" value="1"/>
</dbReference>
<feature type="transmembrane region" description="Helical" evidence="6">
    <location>
        <begin position="83"/>
        <end position="100"/>
    </location>
</feature>
<dbReference type="EMBL" id="KV423923">
    <property type="protein sequence ID" value="KZT61392.1"/>
    <property type="molecule type" value="Genomic_DNA"/>
</dbReference>
<dbReference type="Pfam" id="PF11744">
    <property type="entry name" value="ALMT"/>
    <property type="match status" value="1"/>
</dbReference>
<keyword evidence="8" id="KW-1185">Reference proteome</keyword>
<evidence type="ECO:0000313" key="8">
    <source>
        <dbReference type="Proteomes" id="UP000076842"/>
    </source>
</evidence>
<feature type="transmembrane region" description="Helical" evidence="6">
    <location>
        <begin position="663"/>
        <end position="681"/>
    </location>
</feature>
<evidence type="ECO:0000256" key="6">
    <source>
        <dbReference type="SAM" id="Phobius"/>
    </source>
</evidence>
<sequence>MAGTKKITAKAVRILRGFPKWLFSKRSIPTLKGALAYVLVFILSFLHGYDSLSEFPLALSAPVIVVIAVAPGKTVGACLQNTILGMMGVLIGAFNFFILAKVGHVPVAQGVLFVVMIYILALIKAQSIKYLPFALLAMLMTFNGIYTSMNSGGAFNSAALISYLQAYAFGAAIVLFVNMLVLPRSSENQLRQMLVTSLDHIRTFMHLVNKGYLLELTDDERAIRGQLVQSLRADFGFLNQLIDQTSIEVVWSRWSMADYRLLVLKMRNLQATLIAAYSGLLNGEENNSVQTFKDHFLPSGVDEFRRMRKDLCLTIGEIMQELATEKLELKSHDDYGAFKERDVEKQESTVQAPSVISAEEDEVDHELVLEEVGRRLQREAADADSGSESGRTAVGADSLTVGSEGVTPFPAVTPHGPTVVDRQLFGEKEGTVETPEYSTEAVKSLRIDFDAFAKKQLDLVADLLVSGGLSEDLTKDALNVYQPMTSMADAWGNDHVRGVREAMMKEGTVQAFGVRPIRTKTVGSNKPSLAAVSTAVDGDSPITAKTADSDEEEEGEDPEALRTGQALVRVYSMLFAMNRLINELQALHTHVTTTTKGAKRHSHLHIHMWESLKKKDQKKGEEQEICLQDAICQLERRQYVPEKVTFIQQLLAIEQWFRSPDSIYAFKVVLALCVFAVLIWAPASRGWFISYGLTSALPTIVIALTPTLGQSFLQFTFQILGTAVGYIAGMIFLLIFHNVGGYFYNPYGLTCLIALYAIPLSYIIHEKPALFVLGLLSMNSAGVLIVTEYVQTVYAGTTTFDSAPYRTGKGLAALAIAITLVFCFQLFILRKPARHTLRKALASMLEEHLAYATMLQAYCRALGPIDPSVRPPRNVVLRVERELKRREAKLQGTIIGMNPLIAFAAAEPQWEAPFQSEASVKILRANQILLDRWSEARSAIGSEPFPDFVSREFIAVLSPYRRQANVHVKASLYLAAASMASKIPLPLEIPRPGKLVSELVHDALVLSSRFAKTEEGRESVKSGGFARYWFFLLVMTSACRQVEYVEDGCRMIYGSFEDKMA</sequence>
<feature type="transmembrane region" description="Helical" evidence="6">
    <location>
        <begin position="130"/>
        <end position="149"/>
    </location>
</feature>
<dbReference type="InterPro" id="IPR052430">
    <property type="entry name" value="IVT-Associated"/>
</dbReference>
<feature type="transmembrane region" description="Helical" evidence="6">
    <location>
        <begin position="715"/>
        <end position="736"/>
    </location>
</feature>
<evidence type="ECO:0000313" key="7">
    <source>
        <dbReference type="EMBL" id="KZT61392.1"/>
    </source>
</evidence>
<feature type="transmembrane region" description="Helical" evidence="6">
    <location>
        <begin position="742"/>
        <end position="763"/>
    </location>
</feature>
<proteinExistence type="predicted"/>
<name>A0A165J5B2_9BASI</name>
<evidence type="ECO:0000256" key="2">
    <source>
        <dbReference type="ARBA" id="ARBA00022692"/>
    </source>
</evidence>
<feature type="transmembrane region" description="Helical" evidence="6">
    <location>
        <begin position="770"/>
        <end position="790"/>
    </location>
</feature>
<feature type="transmembrane region" description="Helical" evidence="6">
    <location>
        <begin position="810"/>
        <end position="829"/>
    </location>
</feature>
<dbReference type="InParanoid" id="A0A165J5B2"/>
<evidence type="ECO:0000256" key="5">
    <source>
        <dbReference type="SAM" id="MobiDB-lite"/>
    </source>
</evidence>
<feature type="transmembrane region" description="Helical" evidence="6">
    <location>
        <begin position="687"/>
        <end position="708"/>
    </location>
</feature>
<dbReference type="OrthoDB" id="68611at2759"/>
<feature type="region of interest" description="Disordered" evidence="5">
    <location>
        <begin position="525"/>
        <end position="560"/>
    </location>
</feature>
<evidence type="ECO:0000256" key="3">
    <source>
        <dbReference type="ARBA" id="ARBA00022989"/>
    </source>
</evidence>
<dbReference type="STRING" id="1353952.A0A165J5B2"/>
<keyword evidence="4 6" id="KW-0472">Membrane</keyword>
<feature type="transmembrane region" description="Helical" evidence="6">
    <location>
        <begin position="106"/>
        <end position="123"/>
    </location>
</feature>
<dbReference type="GO" id="GO:0015743">
    <property type="term" value="P:malate transport"/>
    <property type="evidence" value="ECO:0007669"/>
    <property type="project" value="InterPro"/>
</dbReference>
<dbReference type="Proteomes" id="UP000076842">
    <property type="component" value="Unassembled WGS sequence"/>
</dbReference>
<feature type="compositionally biased region" description="Acidic residues" evidence="5">
    <location>
        <begin position="549"/>
        <end position="558"/>
    </location>
</feature>
<dbReference type="AlphaFoldDB" id="A0A165J5B2"/>
<feature type="transmembrane region" description="Helical" evidence="6">
    <location>
        <begin position="161"/>
        <end position="182"/>
    </location>
</feature>
<evidence type="ECO:0000256" key="1">
    <source>
        <dbReference type="ARBA" id="ARBA00004141"/>
    </source>
</evidence>
<keyword evidence="3 6" id="KW-1133">Transmembrane helix</keyword>
<dbReference type="PANTHER" id="PTHR47804">
    <property type="entry name" value="60S RIBOSOMAL PROTEIN L19"/>
    <property type="match status" value="1"/>
</dbReference>
<dbReference type="GO" id="GO:0016020">
    <property type="term" value="C:membrane"/>
    <property type="evidence" value="ECO:0007669"/>
    <property type="project" value="UniProtKB-SubCell"/>
</dbReference>
<feature type="transmembrane region" description="Helical" evidence="6">
    <location>
        <begin position="55"/>
        <end position="71"/>
    </location>
</feature>
<evidence type="ECO:0000256" key="4">
    <source>
        <dbReference type="ARBA" id="ARBA00023136"/>
    </source>
</evidence>
<dbReference type="InterPro" id="IPR020966">
    <property type="entry name" value="ALMT"/>
</dbReference>
<feature type="transmembrane region" description="Helical" evidence="6">
    <location>
        <begin position="30"/>
        <end position="49"/>
    </location>
</feature>
<reference evidence="7 8" key="1">
    <citation type="journal article" date="2016" name="Mol. Biol. Evol.">
        <title>Comparative Genomics of Early-Diverging Mushroom-Forming Fungi Provides Insights into the Origins of Lignocellulose Decay Capabilities.</title>
        <authorList>
            <person name="Nagy L.G."/>
            <person name="Riley R."/>
            <person name="Tritt A."/>
            <person name="Adam C."/>
            <person name="Daum C."/>
            <person name="Floudas D."/>
            <person name="Sun H."/>
            <person name="Yadav J.S."/>
            <person name="Pangilinan J."/>
            <person name="Larsson K.H."/>
            <person name="Matsuura K."/>
            <person name="Barry K."/>
            <person name="Labutti K."/>
            <person name="Kuo R."/>
            <person name="Ohm R.A."/>
            <person name="Bhattacharya S.S."/>
            <person name="Shirouzu T."/>
            <person name="Yoshinaga Y."/>
            <person name="Martin F.M."/>
            <person name="Grigoriev I.V."/>
            <person name="Hibbett D.S."/>
        </authorList>
    </citation>
    <scope>NUCLEOTIDE SEQUENCE [LARGE SCALE GENOMIC DNA]</scope>
    <source>
        <strain evidence="7 8">HHB12733</strain>
    </source>
</reference>
<organism evidence="7 8">
    <name type="scientific">Calocera cornea HHB12733</name>
    <dbReference type="NCBI Taxonomy" id="1353952"/>
    <lineage>
        <taxon>Eukaryota</taxon>
        <taxon>Fungi</taxon>
        <taxon>Dikarya</taxon>
        <taxon>Basidiomycota</taxon>
        <taxon>Agaricomycotina</taxon>
        <taxon>Dacrymycetes</taxon>
        <taxon>Dacrymycetales</taxon>
        <taxon>Dacrymycetaceae</taxon>
        <taxon>Calocera</taxon>
    </lineage>
</organism>
<protein>
    <submittedName>
        <fullName evidence="7">Uncharacterized protein</fullName>
    </submittedName>
</protein>
<comment type="subcellular location">
    <subcellularLocation>
        <location evidence="1">Membrane</location>
        <topology evidence="1">Multi-pass membrane protein</topology>
    </subcellularLocation>
</comment>